<protein>
    <submittedName>
        <fullName evidence="1">Uncharacterized protein</fullName>
    </submittedName>
</protein>
<dbReference type="EMBL" id="RFFG01000004">
    <property type="protein sequence ID" value="RMI47264.1"/>
    <property type="molecule type" value="Genomic_DNA"/>
</dbReference>
<comment type="caution">
    <text evidence="1">The sequence shown here is derived from an EMBL/GenBank/DDBJ whole genome shotgun (WGS) entry which is preliminary data.</text>
</comment>
<keyword evidence="2" id="KW-1185">Reference proteome</keyword>
<dbReference type="Proteomes" id="UP000282674">
    <property type="component" value="Unassembled WGS sequence"/>
</dbReference>
<gene>
    <name evidence="1" type="ORF">EBO15_03510</name>
</gene>
<reference evidence="1 2" key="1">
    <citation type="submission" date="2018-10" db="EMBL/GenBank/DDBJ databases">
        <title>Isolation from soil.</title>
        <authorList>
            <person name="Hu J."/>
        </authorList>
    </citation>
    <scope>NUCLEOTIDE SEQUENCE [LARGE SCALE GENOMIC DNA]</scope>
    <source>
        <strain evidence="1 2">NEAU-Ht49</strain>
    </source>
</reference>
<evidence type="ECO:0000313" key="2">
    <source>
        <dbReference type="Proteomes" id="UP000282674"/>
    </source>
</evidence>
<evidence type="ECO:0000313" key="1">
    <source>
        <dbReference type="EMBL" id="RMI47264.1"/>
    </source>
</evidence>
<dbReference type="OrthoDB" id="3201900at2"/>
<name>A0A3M2MC17_9ACTN</name>
<organism evidence="1 2">
    <name type="scientific">Actinomadura harenae</name>
    <dbReference type="NCBI Taxonomy" id="2483351"/>
    <lineage>
        <taxon>Bacteria</taxon>
        <taxon>Bacillati</taxon>
        <taxon>Actinomycetota</taxon>
        <taxon>Actinomycetes</taxon>
        <taxon>Streptosporangiales</taxon>
        <taxon>Thermomonosporaceae</taxon>
        <taxon>Actinomadura</taxon>
    </lineage>
</organism>
<dbReference type="AlphaFoldDB" id="A0A3M2MC17"/>
<dbReference type="RefSeq" id="WP_122192830.1">
    <property type="nucleotide sequence ID" value="NZ_JBHSKC010000008.1"/>
</dbReference>
<proteinExistence type="predicted"/>
<accession>A0A3M2MC17</accession>
<sequence>MRDRRFLMIPFHLIGATDLGSAILGGYAREARRLGLSAPPVYRSDAMLADARNMRERLGDEQFAGLLGIALDGEDEGDLPNLDRKSDGGWTTELLDQAFTAPYGDEMVDSKGGSVVPTVEASGLVGFRCPGRGGCGFQWSAVRVAPDDSPPAPS</sequence>